<name>A0ABY2FPA3_9ACTN</name>
<keyword evidence="4" id="KW-1185">Reference proteome</keyword>
<sequence length="309" mass="34439">MNNVMTVGNSYTTSLIIAKTPREVFAAVLDPRSWWSEGIQGDTAKVGDEFRHRYQDVHFCRLRVTQVVPDKLVEWLVVENSFNFVADKTEWVGTTVSFEITEVQDGTELRFTHHGLVPEYECYDACSQGWNFYIGESLYGLVATGQGQPNAEGTARTAAERDLGTSGRFSTGFMTDAAPDVVVEAILDARGWWSRSIEGSTNSRGDEFTFEVAGVHWCRIRLADVVPGKQVVWDVLDARIEGLDDQREWIGTRIVFDVAAEDGGSAVTLTHIGLQSDLECYERCSTAWQHLMSDSLRTLIATGQGHPYP</sequence>
<evidence type="ECO:0000256" key="1">
    <source>
        <dbReference type="ARBA" id="ARBA00006817"/>
    </source>
</evidence>
<evidence type="ECO:0000259" key="2">
    <source>
        <dbReference type="Pfam" id="PF08327"/>
    </source>
</evidence>
<comment type="caution">
    <text evidence="3">The sequence shown here is derived from an EMBL/GenBank/DDBJ whole genome shotgun (WGS) entry which is preliminary data.</text>
</comment>
<feature type="domain" description="Activator of Hsp90 ATPase homologue 1/2-like C-terminal" evidence="2">
    <location>
        <begin position="20"/>
        <end position="141"/>
    </location>
</feature>
<dbReference type="CDD" id="cd07814">
    <property type="entry name" value="SRPBCC_CalC_Aha1-like"/>
    <property type="match status" value="2"/>
</dbReference>
<proteinExistence type="inferred from homology"/>
<evidence type="ECO:0000313" key="4">
    <source>
        <dbReference type="Proteomes" id="UP000295060"/>
    </source>
</evidence>
<dbReference type="Pfam" id="PF08327">
    <property type="entry name" value="AHSA1"/>
    <property type="match status" value="1"/>
</dbReference>
<gene>
    <name evidence="3" type="ORF">EV137_2294</name>
</gene>
<organism evidence="3 4">
    <name type="scientific">Kribbella pratensis</name>
    <dbReference type="NCBI Taxonomy" id="2512112"/>
    <lineage>
        <taxon>Bacteria</taxon>
        <taxon>Bacillati</taxon>
        <taxon>Actinomycetota</taxon>
        <taxon>Actinomycetes</taxon>
        <taxon>Propionibacteriales</taxon>
        <taxon>Kribbellaceae</taxon>
        <taxon>Kribbella</taxon>
    </lineage>
</organism>
<dbReference type="EMBL" id="SODU01000001">
    <property type="protein sequence ID" value="TDW94965.1"/>
    <property type="molecule type" value="Genomic_DNA"/>
</dbReference>
<accession>A0ABY2FPA3</accession>
<dbReference type="InterPro" id="IPR013538">
    <property type="entry name" value="ASHA1/2-like_C"/>
</dbReference>
<evidence type="ECO:0000313" key="3">
    <source>
        <dbReference type="EMBL" id="TDW94965.1"/>
    </source>
</evidence>
<dbReference type="Proteomes" id="UP000295060">
    <property type="component" value="Unassembled WGS sequence"/>
</dbReference>
<dbReference type="InterPro" id="IPR023393">
    <property type="entry name" value="START-like_dom_sf"/>
</dbReference>
<dbReference type="Gene3D" id="3.30.530.20">
    <property type="match status" value="2"/>
</dbReference>
<reference evidence="3 4" key="1">
    <citation type="submission" date="2019-03" db="EMBL/GenBank/DDBJ databases">
        <title>Genomic Encyclopedia of Type Strains, Phase III (KMG-III): the genomes of soil and plant-associated and newly described type strains.</title>
        <authorList>
            <person name="Whitman W."/>
        </authorList>
    </citation>
    <scope>NUCLEOTIDE SEQUENCE [LARGE SCALE GENOMIC DNA]</scope>
    <source>
        <strain evidence="3 4">VKMAc-2574</strain>
    </source>
</reference>
<comment type="similarity">
    <text evidence="1">Belongs to the AHA1 family.</text>
</comment>
<dbReference type="RefSeq" id="WP_238175228.1">
    <property type="nucleotide sequence ID" value="NZ_SODU01000001.1"/>
</dbReference>
<dbReference type="SUPFAM" id="SSF55961">
    <property type="entry name" value="Bet v1-like"/>
    <property type="match status" value="2"/>
</dbReference>
<protein>
    <submittedName>
        <fullName evidence="3">Uncharacterized protein YndB with AHSA1/START domain</fullName>
    </submittedName>
</protein>